<evidence type="ECO:0000313" key="3">
    <source>
        <dbReference type="Proteomes" id="UP000041254"/>
    </source>
</evidence>
<feature type="region of interest" description="Disordered" evidence="1">
    <location>
        <begin position="368"/>
        <end position="448"/>
    </location>
</feature>
<evidence type="ECO:0000256" key="1">
    <source>
        <dbReference type="SAM" id="MobiDB-lite"/>
    </source>
</evidence>
<gene>
    <name evidence="2" type="ORF">Vbra_1716</name>
</gene>
<dbReference type="Proteomes" id="UP000041254">
    <property type="component" value="Unassembled WGS sequence"/>
</dbReference>
<dbReference type="EMBL" id="CDMY01000319">
    <property type="protein sequence ID" value="CEM02153.1"/>
    <property type="molecule type" value="Genomic_DNA"/>
</dbReference>
<dbReference type="AlphaFoldDB" id="A0A0G4EU36"/>
<feature type="compositionally biased region" description="Basic and acidic residues" evidence="1">
    <location>
        <begin position="173"/>
        <end position="182"/>
    </location>
</feature>
<dbReference type="VEuPathDB" id="CryptoDB:Vbra_1716"/>
<accession>A0A0G4EU36</accession>
<evidence type="ECO:0000313" key="2">
    <source>
        <dbReference type="EMBL" id="CEM02153.1"/>
    </source>
</evidence>
<feature type="compositionally biased region" description="Basic residues" evidence="1">
    <location>
        <begin position="407"/>
        <end position="416"/>
    </location>
</feature>
<feature type="compositionally biased region" description="Gly residues" evidence="1">
    <location>
        <begin position="379"/>
        <end position="392"/>
    </location>
</feature>
<dbReference type="InParanoid" id="A0A0G4EU36"/>
<keyword evidence="3" id="KW-1185">Reference proteome</keyword>
<reference evidence="2 3" key="1">
    <citation type="submission" date="2014-11" db="EMBL/GenBank/DDBJ databases">
        <authorList>
            <person name="Zhu J."/>
            <person name="Qi W."/>
            <person name="Song R."/>
        </authorList>
    </citation>
    <scope>NUCLEOTIDE SEQUENCE [LARGE SCALE GENOMIC DNA]</scope>
</reference>
<name>A0A0G4EU36_VITBC</name>
<organism evidence="2 3">
    <name type="scientific">Vitrella brassicaformis (strain CCMP3155)</name>
    <dbReference type="NCBI Taxonomy" id="1169540"/>
    <lineage>
        <taxon>Eukaryota</taxon>
        <taxon>Sar</taxon>
        <taxon>Alveolata</taxon>
        <taxon>Colpodellida</taxon>
        <taxon>Vitrellaceae</taxon>
        <taxon>Vitrella</taxon>
    </lineage>
</organism>
<protein>
    <submittedName>
        <fullName evidence="2">Uncharacterized protein</fullName>
    </submittedName>
</protein>
<feature type="compositionally biased region" description="Gly residues" evidence="1">
    <location>
        <begin position="434"/>
        <end position="448"/>
    </location>
</feature>
<sequence length="570" mass="60334">MKANTSATASLLDCPAADEDGHGAPSPFVVSPLPCSPRSYGGAAEPDLMRQAMCFKPGSLKAMLEMAAPPKDLEDGGSLRATRRITTSTTDEDPSPCAQSPFRFSPRQSLDTTALDPIREALSLGPGSLKEQKGRPAEEAVTMRQPITFAPGSLKGLFAVGVTGQEAGEERGLTDIGGREEGGCGESASASTATGGLLRGKPNCYGIPVIEPFGRELGDARSPAFPLSPFNDSPIPRSPAHEVSAHDPMRGFMAFRPGSLKAMLEEADPLEEPHTMLQPPTAKGGLLVGKSKGHATFGPSPIDEDTRFPPLPFTELPIPCSPSQGLAASDTMRGFIKSKQGRLKASLEEEADRLEGYDRVREPINFSPSILTDKTEGLAGSGGVKEGNGNGDGESSSASTAAASTDRKKKHKKRRPPALSAKSLGLCDEDVSDGAGGGEGGREGGVGVREGEICLSPTWAPSALERFARELRETERKREVDAYQKKLDAMAVELRRPPSPPPLLAPPSPLRFVDGYAEGGMWMGIRRVAAANEEEIKPGKKSWWASAFGAVWRSLYATNADLLVEHVVLT</sequence>
<feature type="region of interest" description="Disordered" evidence="1">
    <location>
        <begin position="86"/>
        <end position="105"/>
    </location>
</feature>
<feature type="compositionally biased region" description="Low complexity" evidence="1">
    <location>
        <begin position="393"/>
        <end position="404"/>
    </location>
</feature>
<proteinExistence type="predicted"/>
<feature type="region of interest" description="Disordered" evidence="1">
    <location>
        <begin position="173"/>
        <end position="193"/>
    </location>
</feature>